<evidence type="ECO:0000256" key="1">
    <source>
        <dbReference type="ARBA" id="ARBA00004123"/>
    </source>
</evidence>
<dbReference type="CDD" id="cd23767">
    <property type="entry name" value="IQCD"/>
    <property type="match status" value="1"/>
</dbReference>
<dbReference type="AlphaFoldDB" id="A0A6A1VZL4"/>
<comment type="subcellular location">
    <subcellularLocation>
        <location evidence="2">Cytoplasm</location>
    </subcellularLocation>
    <subcellularLocation>
        <location evidence="1">Nucleus</location>
    </subcellularLocation>
</comment>
<dbReference type="OrthoDB" id="7344096at2759"/>
<protein>
    <recommendedName>
        <fullName evidence="8">IQ domain-containing protein IQM1</fullName>
    </recommendedName>
</protein>
<sequence>MVIGGFVNCDSKERKTISRTVSFKKSDENYVHEYERLDKVVIEEKEIRISKSSKRRKVGSIKLPTRVLFTNEVLDEDSSDMEENGNDSTTELCPRVFLISPEIQLSSMTSSELNAAAIKLQKFYKSHRTRRNLADCAVVVEELWWKALDFAALKQSSISFFQSDKSETAVSRWARARTRAAKIDPRHRYGHNLHLYYEVWFHSESSQPFFYWLDIGDGKEVNLENCPRTNLQRQCIIYLRPKEREAYEVIAESGKLVYRKSGVPLDTDSGTKWIFVLSTTRNFYVGEKKKGLFQHSSFLSGGATTAAGRLVAHNGVLEAIWPYSGHYHPTEENFVEFISFLEENHVNLNNVKRYAIDDDDPSSGVPNEELKSQPMRGSSTNIQTSNMESTEAIMLDKEAENSTTVHEDSSTGANVKAPTFQLANRWSSKWTSGTGPRIGCVREYPPKLQFQALEHVNLSPRTAPAQFPSSAPIPSPRPSPKVHLSPALAYMGLPSPRLLPSLTPKVSTGN</sequence>
<dbReference type="PANTHER" id="PTHR31250">
    <property type="entry name" value="IQ DOMAIN-CONTAINING PROTEIN IQM3"/>
    <property type="match status" value="1"/>
</dbReference>
<evidence type="ECO:0000256" key="3">
    <source>
        <dbReference type="ARBA" id="ARBA00022490"/>
    </source>
</evidence>
<dbReference type="GO" id="GO:0005634">
    <property type="term" value="C:nucleus"/>
    <property type="evidence" value="ECO:0007669"/>
    <property type="project" value="UniProtKB-SubCell"/>
</dbReference>
<gene>
    <name evidence="6" type="ORF">CJ030_MR3G026282</name>
</gene>
<name>A0A6A1VZL4_9ROSI</name>
<feature type="region of interest" description="Disordered" evidence="5">
    <location>
        <begin position="461"/>
        <end position="484"/>
    </location>
</feature>
<dbReference type="EMBL" id="RXIC02000021">
    <property type="protein sequence ID" value="KAB1218402.1"/>
    <property type="molecule type" value="Genomic_DNA"/>
</dbReference>
<dbReference type="GO" id="GO:0005737">
    <property type="term" value="C:cytoplasm"/>
    <property type="evidence" value="ECO:0007669"/>
    <property type="project" value="UniProtKB-SubCell"/>
</dbReference>
<feature type="compositionally biased region" description="Polar residues" evidence="5">
    <location>
        <begin position="375"/>
        <end position="387"/>
    </location>
</feature>
<keyword evidence="3" id="KW-0963">Cytoplasm</keyword>
<evidence type="ECO:0000313" key="6">
    <source>
        <dbReference type="EMBL" id="KAB1218402.1"/>
    </source>
</evidence>
<evidence type="ECO:0008006" key="8">
    <source>
        <dbReference type="Google" id="ProtNLM"/>
    </source>
</evidence>
<evidence type="ECO:0000313" key="7">
    <source>
        <dbReference type="Proteomes" id="UP000516437"/>
    </source>
</evidence>
<dbReference type="PROSITE" id="PS50096">
    <property type="entry name" value="IQ"/>
    <property type="match status" value="1"/>
</dbReference>
<dbReference type="PANTHER" id="PTHR31250:SF27">
    <property type="entry name" value="IQ DOMAIN-CONTAINING PROTEIN IQM5"/>
    <property type="match status" value="1"/>
</dbReference>
<keyword evidence="4" id="KW-0539">Nucleus</keyword>
<organism evidence="6 7">
    <name type="scientific">Morella rubra</name>
    <name type="common">Chinese bayberry</name>
    <dbReference type="NCBI Taxonomy" id="262757"/>
    <lineage>
        <taxon>Eukaryota</taxon>
        <taxon>Viridiplantae</taxon>
        <taxon>Streptophyta</taxon>
        <taxon>Embryophyta</taxon>
        <taxon>Tracheophyta</taxon>
        <taxon>Spermatophyta</taxon>
        <taxon>Magnoliopsida</taxon>
        <taxon>eudicotyledons</taxon>
        <taxon>Gunneridae</taxon>
        <taxon>Pentapetalae</taxon>
        <taxon>rosids</taxon>
        <taxon>fabids</taxon>
        <taxon>Fagales</taxon>
        <taxon>Myricaceae</taxon>
        <taxon>Morella</taxon>
    </lineage>
</organism>
<evidence type="ECO:0000256" key="5">
    <source>
        <dbReference type="SAM" id="MobiDB-lite"/>
    </source>
</evidence>
<feature type="region of interest" description="Disordered" evidence="5">
    <location>
        <begin position="355"/>
        <end position="387"/>
    </location>
</feature>
<comment type="caution">
    <text evidence="6">The sequence shown here is derived from an EMBL/GenBank/DDBJ whole genome shotgun (WGS) entry which is preliminary data.</text>
</comment>
<proteinExistence type="predicted"/>
<dbReference type="Proteomes" id="UP000516437">
    <property type="component" value="Chromosome 3"/>
</dbReference>
<evidence type="ECO:0000256" key="4">
    <source>
        <dbReference type="ARBA" id="ARBA00023242"/>
    </source>
</evidence>
<evidence type="ECO:0000256" key="2">
    <source>
        <dbReference type="ARBA" id="ARBA00004496"/>
    </source>
</evidence>
<reference evidence="6 7" key="1">
    <citation type="journal article" date="2019" name="Plant Biotechnol. J.">
        <title>The red bayberry genome and genetic basis of sex determination.</title>
        <authorList>
            <person name="Jia H.M."/>
            <person name="Jia H.J."/>
            <person name="Cai Q.L."/>
            <person name="Wang Y."/>
            <person name="Zhao H.B."/>
            <person name="Yang W.F."/>
            <person name="Wang G.Y."/>
            <person name="Li Y.H."/>
            <person name="Zhan D.L."/>
            <person name="Shen Y.T."/>
            <person name="Niu Q.F."/>
            <person name="Chang L."/>
            <person name="Qiu J."/>
            <person name="Zhao L."/>
            <person name="Xie H.B."/>
            <person name="Fu W.Y."/>
            <person name="Jin J."/>
            <person name="Li X.W."/>
            <person name="Jiao Y."/>
            <person name="Zhou C.C."/>
            <person name="Tu T."/>
            <person name="Chai C.Y."/>
            <person name="Gao J.L."/>
            <person name="Fan L.J."/>
            <person name="van de Weg E."/>
            <person name="Wang J.Y."/>
            <person name="Gao Z.S."/>
        </authorList>
    </citation>
    <scope>NUCLEOTIDE SEQUENCE [LARGE SCALE GENOMIC DNA]</scope>
    <source>
        <tissue evidence="6">Leaves</tissue>
    </source>
</reference>
<dbReference type="InterPro" id="IPR044159">
    <property type="entry name" value="IQM"/>
</dbReference>
<accession>A0A6A1VZL4</accession>
<keyword evidence="7" id="KW-1185">Reference proteome</keyword>